<keyword evidence="6 7" id="KW-0472">Membrane</keyword>
<feature type="transmembrane region" description="Helical" evidence="7">
    <location>
        <begin position="21"/>
        <end position="44"/>
    </location>
</feature>
<comment type="caution">
    <text evidence="8">The sequence shown here is derived from an EMBL/GenBank/DDBJ whole genome shotgun (WGS) entry which is preliminary data.</text>
</comment>
<accession>A0A7J6GZ10</accession>
<evidence type="ECO:0000256" key="1">
    <source>
        <dbReference type="ARBA" id="ARBA00004370"/>
    </source>
</evidence>
<feature type="transmembrane region" description="Helical" evidence="7">
    <location>
        <begin position="59"/>
        <end position="80"/>
    </location>
</feature>
<keyword evidence="9" id="KW-1185">Reference proteome</keyword>
<dbReference type="EMBL" id="JAATIQ010000075">
    <property type="protein sequence ID" value="KAF4388202.1"/>
    <property type="molecule type" value="Genomic_DNA"/>
</dbReference>
<dbReference type="PANTHER" id="PTHR31376">
    <property type="entry name" value="OS09G0467300 PROTEIN-RELATED"/>
    <property type="match status" value="1"/>
</dbReference>
<dbReference type="Pfam" id="PF16913">
    <property type="entry name" value="PUNUT"/>
    <property type="match status" value="1"/>
</dbReference>
<name>A0A7J6GZ10_CANSA</name>
<dbReference type="AlphaFoldDB" id="A0A7J6GZ10"/>
<organism evidence="8 9">
    <name type="scientific">Cannabis sativa</name>
    <name type="common">Hemp</name>
    <name type="synonym">Marijuana</name>
    <dbReference type="NCBI Taxonomy" id="3483"/>
    <lineage>
        <taxon>Eukaryota</taxon>
        <taxon>Viridiplantae</taxon>
        <taxon>Streptophyta</taxon>
        <taxon>Embryophyta</taxon>
        <taxon>Tracheophyta</taxon>
        <taxon>Spermatophyta</taxon>
        <taxon>Magnoliopsida</taxon>
        <taxon>eudicotyledons</taxon>
        <taxon>Gunneridae</taxon>
        <taxon>Pentapetalae</taxon>
        <taxon>rosids</taxon>
        <taxon>fabids</taxon>
        <taxon>Rosales</taxon>
        <taxon>Cannabaceae</taxon>
        <taxon>Cannabis</taxon>
    </lineage>
</organism>
<comment type="similarity">
    <text evidence="2">Belongs to the purine permeases (TC 2.A.7.14) family.</text>
</comment>
<feature type="transmembrane region" description="Helical" evidence="7">
    <location>
        <begin position="101"/>
        <end position="128"/>
    </location>
</feature>
<dbReference type="PANTHER" id="PTHR31376:SF2">
    <property type="entry name" value="PURINE PERMEASE 11-RELATED"/>
    <property type="match status" value="1"/>
</dbReference>
<evidence type="ECO:0000313" key="9">
    <source>
        <dbReference type="Proteomes" id="UP000583929"/>
    </source>
</evidence>
<dbReference type="Proteomes" id="UP000583929">
    <property type="component" value="Unassembled WGS sequence"/>
</dbReference>
<protein>
    <submittedName>
        <fullName evidence="8">Uncharacterized protein</fullName>
    </submittedName>
</protein>
<evidence type="ECO:0000256" key="5">
    <source>
        <dbReference type="ARBA" id="ARBA00022989"/>
    </source>
</evidence>
<evidence type="ECO:0000256" key="3">
    <source>
        <dbReference type="ARBA" id="ARBA00022448"/>
    </source>
</evidence>
<reference evidence="8 9" key="1">
    <citation type="journal article" date="2020" name="bioRxiv">
        <title>Sequence and annotation of 42 cannabis genomes reveals extensive copy number variation in cannabinoid synthesis and pathogen resistance genes.</title>
        <authorList>
            <person name="Mckernan K.J."/>
            <person name="Helbert Y."/>
            <person name="Kane L.T."/>
            <person name="Ebling H."/>
            <person name="Zhang L."/>
            <person name="Liu B."/>
            <person name="Eaton Z."/>
            <person name="Mclaughlin S."/>
            <person name="Kingan S."/>
            <person name="Baybayan P."/>
            <person name="Concepcion G."/>
            <person name="Jordan M."/>
            <person name="Riva A."/>
            <person name="Barbazuk W."/>
            <person name="Harkins T."/>
        </authorList>
    </citation>
    <scope>NUCLEOTIDE SEQUENCE [LARGE SCALE GENOMIC DNA]</scope>
    <source>
        <strain evidence="9">cv. Jamaican Lion 4</strain>
        <tissue evidence="8">Leaf</tissue>
    </source>
</reference>
<dbReference type="InterPro" id="IPR030182">
    <property type="entry name" value="PUP_plant"/>
</dbReference>
<comment type="subcellular location">
    <subcellularLocation>
        <location evidence="1">Membrane</location>
    </subcellularLocation>
</comment>
<keyword evidence="4 7" id="KW-0812">Transmembrane</keyword>
<evidence type="ECO:0000256" key="6">
    <source>
        <dbReference type="ARBA" id="ARBA00023136"/>
    </source>
</evidence>
<evidence type="ECO:0000256" key="4">
    <source>
        <dbReference type="ARBA" id="ARBA00022692"/>
    </source>
</evidence>
<evidence type="ECO:0000256" key="7">
    <source>
        <dbReference type="SAM" id="Phobius"/>
    </source>
</evidence>
<proteinExistence type="inferred from homology"/>
<keyword evidence="5 7" id="KW-1133">Transmembrane helix</keyword>
<dbReference type="GO" id="GO:0016020">
    <property type="term" value="C:membrane"/>
    <property type="evidence" value="ECO:0007669"/>
    <property type="project" value="UniProtKB-SubCell"/>
</dbReference>
<evidence type="ECO:0000256" key="2">
    <source>
        <dbReference type="ARBA" id="ARBA00006213"/>
    </source>
</evidence>
<evidence type="ECO:0000313" key="8">
    <source>
        <dbReference type="EMBL" id="KAF4388202.1"/>
    </source>
</evidence>
<sequence length="139" mass="15276">MLAKHPQRILLQFIAAMFQHQLLQLFAAMCLVLLCPTSLVLIAVNDESGGPARVSRSKYIISFICTLAASTIYSLLLSLMQLSFQKVLKRETFSVVLEMQIYTSLVAICAALAGFAYVNTLVWTAVAWKVCSVTSLSPT</sequence>
<gene>
    <name evidence="8" type="ORF">G4B88_021898</name>
</gene>
<dbReference type="GO" id="GO:0015211">
    <property type="term" value="F:purine nucleoside transmembrane transporter activity"/>
    <property type="evidence" value="ECO:0007669"/>
    <property type="project" value="InterPro"/>
</dbReference>
<dbReference type="GO" id="GO:0005345">
    <property type="term" value="F:purine nucleobase transmembrane transporter activity"/>
    <property type="evidence" value="ECO:0007669"/>
    <property type="project" value="UniProtKB-ARBA"/>
</dbReference>
<keyword evidence="3" id="KW-0813">Transport</keyword>